<dbReference type="SUPFAM" id="SSF81301">
    <property type="entry name" value="Nucleotidyltransferase"/>
    <property type="match status" value="1"/>
</dbReference>
<evidence type="ECO:0000313" key="3">
    <source>
        <dbReference type="Proteomes" id="UP000177309"/>
    </source>
</evidence>
<feature type="domain" description="Polymerase beta nucleotidyltransferase" evidence="1">
    <location>
        <begin position="15"/>
        <end position="104"/>
    </location>
</feature>
<protein>
    <recommendedName>
        <fullName evidence="1">Polymerase beta nucleotidyltransferase domain-containing protein</fullName>
    </recommendedName>
</protein>
<sequence>MTKKEKHIRAIVLKAAEKVKPQKVILFGSYAYGKPNKDSDVDLLFIKKTNLGRIDRYCLISDNLEHHFAMDILVKTPAEVKKRLKMGDPFYKEIINRGKVLYESS</sequence>
<dbReference type="PANTHER" id="PTHR33933:SF1">
    <property type="entry name" value="PROTEIN ADENYLYLTRANSFERASE MNTA-RELATED"/>
    <property type="match status" value="1"/>
</dbReference>
<dbReference type="InterPro" id="IPR041633">
    <property type="entry name" value="Polbeta"/>
</dbReference>
<name>A0A1F4TKF7_UNCSA</name>
<gene>
    <name evidence="2" type="ORF">A2462_06355</name>
</gene>
<dbReference type="Proteomes" id="UP000177309">
    <property type="component" value="Unassembled WGS sequence"/>
</dbReference>
<comment type="caution">
    <text evidence="2">The sequence shown here is derived from an EMBL/GenBank/DDBJ whole genome shotgun (WGS) entry which is preliminary data.</text>
</comment>
<dbReference type="CDD" id="cd05403">
    <property type="entry name" value="NT_KNTase_like"/>
    <property type="match status" value="1"/>
</dbReference>
<evidence type="ECO:0000259" key="1">
    <source>
        <dbReference type="Pfam" id="PF18765"/>
    </source>
</evidence>
<dbReference type="AlphaFoldDB" id="A0A1F4TKF7"/>
<evidence type="ECO:0000313" key="2">
    <source>
        <dbReference type="EMBL" id="OGC33164.1"/>
    </source>
</evidence>
<accession>A0A1F4TKF7</accession>
<dbReference type="Pfam" id="PF18765">
    <property type="entry name" value="Polbeta"/>
    <property type="match status" value="1"/>
</dbReference>
<dbReference type="EMBL" id="MEUI01000039">
    <property type="protein sequence ID" value="OGC33164.1"/>
    <property type="molecule type" value="Genomic_DNA"/>
</dbReference>
<dbReference type="PANTHER" id="PTHR33933">
    <property type="entry name" value="NUCLEOTIDYLTRANSFERASE"/>
    <property type="match status" value="1"/>
</dbReference>
<dbReference type="InterPro" id="IPR043519">
    <property type="entry name" value="NT_sf"/>
</dbReference>
<organism evidence="2 3">
    <name type="scientific">candidate division WOR-1 bacterium RIFOXYC2_FULL_41_25</name>
    <dbReference type="NCBI Taxonomy" id="1802586"/>
    <lineage>
        <taxon>Bacteria</taxon>
        <taxon>Bacillati</taxon>
        <taxon>Saganbacteria</taxon>
    </lineage>
</organism>
<dbReference type="InterPro" id="IPR052548">
    <property type="entry name" value="Type_VII_TA_antitoxin"/>
</dbReference>
<proteinExistence type="predicted"/>
<reference evidence="2 3" key="1">
    <citation type="journal article" date="2016" name="Nat. Commun.">
        <title>Thousands of microbial genomes shed light on interconnected biogeochemical processes in an aquifer system.</title>
        <authorList>
            <person name="Anantharaman K."/>
            <person name="Brown C.T."/>
            <person name="Hug L.A."/>
            <person name="Sharon I."/>
            <person name="Castelle C.J."/>
            <person name="Probst A.J."/>
            <person name="Thomas B.C."/>
            <person name="Singh A."/>
            <person name="Wilkins M.J."/>
            <person name="Karaoz U."/>
            <person name="Brodie E.L."/>
            <person name="Williams K.H."/>
            <person name="Hubbard S.S."/>
            <person name="Banfield J.F."/>
        </authorList>
    </citation>
    <scope>NUCLEOTIDE SEQUENCE [LARGE SCALE GENOMIC DNA]</scope>
</reference>
<dbReference type="Gene3D" id="3.30.460.10">
    <property type="entry name" value="Beta Polymerase, domain 2"/>
    <property type="match status" value="1"/>
</dbReference>